<gene>
    <name evidence="4" type="primary">BYSL</name>
</gene>
<sequence length="441" mass="49486">MGLLKVTKLNLSYRCYRHRSASSLASEESLTGDKAQRDLDLSDDKALVSDPPAFKAVFPPALFKTLLHKARTTTKLGVGTTTIVGTMGHKDLDEGVISESLEEKEEIPAPQLFLNVVKKQWAHLGAFPNPGENERRFYNMEQGFSQTLQLPSIDTPLVALASSSSLVTGDIADNLEEEDKIAELTLRKNFQSAAWAIKAAASASFFNRTTLLWLRQLQKRIPPQDVRLHQDLSKLLAATQFSADATLNAVKYGSKALSTSVVCRRLVWLRNWQADAKAKWKLAKSPFTGGFLFGESLGSVLDRNKDKRKVLPTATRQPDQHPLPYFRRPSFRAPDNDFQQQRYFQGRSDRQSDRSYPRDRPRFQPQSMQPFHGAGSHPFHQDKSLRSQSSHRWSPCTLCGSMGEHHFRLVGSQHSEIQTPAGVSLPSPEPFQNFFPSPGTR</sequence>
<evidence type="ECO:0000256" key="1">
    <source>
        <dbReference type="SAM" id="MobiDB-lite"/>
    </source>
</evidence>
<feature type="region of interest" description="Disordered" evidence="1">
    <location>
        <begin position="310"/>
        <end position="392"/>
    </location>
</feature>
<feature type="domain" description="Lamina-associated polypeptide 2 alpha C-terminal" evidence="2">
    <location>
        <begin position="142"/>
        <end position="303"/>
    </location>
</feature>
<protein>
    <submittedName>
        <fullName evidence="4">Bystin isoform X2</fullName>
    </submittedName>
</protein>
<dbReference type="RefSeq" id="XP_013910711.1">
    <property type="nucleotide sequence ID" value="XM_014055236.1"/>
</dbReference>
<proteinExistence type="predicted"/>
<evidence type="ECO:0000313" key="4">
    <source>
        <dbReference type="RefSeq" id="XP_013910711.1"/>
    </source>
</evidence>
<dbReference type="AlphaFoldDB" id="A0A6I9X8P3"/>
<feature type="region of interest" description="Disordered" evidence="1">
    <location>
        <begin position="419"/>
        <end position="441"/>
    </location>
</feature>
<dbReference type="Gene3D" id="1.10.287.3160">
    <property type="match status" value="1"/>
</dbReference>
<evidence type="ECO:0000313" key="3">
    <source>
        <dbReference type="Proteomes" id="UP000504617"/>
    </source>
</evidence>
<dbReference type="GeneID" id="106540192"/>
<reference evidence="4" key="1">
    <citation type="submission" date="2025-08" db="UniProtKB">
        <authorList>
            <consortium name="RefSeq"/>
        </authorList>
    </citation>
    <scope>IDENTIFICATION</scope>
    <source>
        <tissue evidence="4">Skeletal muscle</tissue>
    </source>
</reference>
<organism evidence="3 4">
    <name type="scientific">Thamnophis sirtalis</name>
    <dbReference type="NCBI Taxonomy" id="35019"/>
    <lineage>
        <taxon>Eukaryota</taxon>
        <taxon>Metazoa</taxon>
        <taxon>Chordata</taxon>
        <taxon>Craniata</taxon>
        <taxon>Vertebrata</taxon>
        <taxon>Euteleostomi</taxon>
        <taxon>Lepidosauria</taxon>
        <taxon>Squamata</taxon>
        <taxon>Bifurcata</taxon>
        <taxon>Unidentata</taxon>
        <taxon>Episquamata</taxon>
        <taxon>Toxicofera</taxon>
        <taxon>Serpentes</taxon>
        <taxon>Colubroidea</taxon>
        <taxon>Colubridae</taxon>
        <taxon>Natricinae</taxon>
        <taxon>Thamnophis</taxon>
    </lineage>
</organism>
<dbReference type="Proteomes" id="UP000504617">
    <property type="component" value="Unplaced"/>
</dbReference>
<name>A0A6I9X8P3_9SAUR</name>
<evidence type="ECO:0000259" key="2">
    <source>
        <dbReference type="Pfam" id="PF11560"/>
    </source>
</evidence>
<dbReference type="CTD" id="705"/>
<keyword evidence="3" id="KW-1185">Reference proteome</keyword>
<dbReference type="Pfam" id="PF11560">
    <property type="entry name" value="LAP2alpha"/>
    <property type="match status" value="1"/>
</dbReference>
<feature type="compositionally biased region" description="Basic and acidic residues" evidence="1">
    <location>
        <begin position="347"/>
        <end position="362"/>
    </location>
</feature>
<dbReference type="OrthoDB" id="2192561at2759"/>
<accession>A0A6I9X8P3</accession>
<dbReference type="InterPro" id="IPR021623">
    <property type="entry name" value="LAP2alpha_C"/>
</dbReference>